<protein>
    <submittedName>
        <fullName evidence="6">Unannotated protein</fullName>
    </submittedName>
</protein>
<dbReference type="EMBL" id="CAEZXY010000020">
    <property type="protein sequence ID" value="CAB4703652.1"/>
    <property type="molecule type" value="Genomic_DNA"/>
</dbReference>
<gene>
    <name evidence="6" type="ORF">UFOPK1762_00895</name>
    <name evidence="7" type="ORF">UFOPK2624_00693</name>
    <name evidence="8" type="ORF">UFOPK2969_00096</name>
    <name evidence="4" type="ORF">UFOPK3331_00463</name>
    <name evidence="5" type="ORF">UFOPK4201_00454</name>
</gene>
<feature type="transmembrane region" description="Helical" evidence="2">
    <location>
        <begin position="12"/>
        <end position="32"/>
    </location>
</feature>
<dbReference type="EMBL" id="CAFAAD010000004">
    <property type="protein sequence ID" value="CAB4781187.1"/>
    <property type="molecule type" value="Genomic_DNA"/>
</dbReference>
<evidence type="ECO:0000313" key="8">
    <source>
        <dbReference type="EMBL" id="CAB4781187.1"/>
    </source>
</evidence>
<keyword evidence="2" id="KW-0812">Transmembrane</keyword>
<evidence type="ECO:0000256" key="1">
    <source>
        <dbReference type="ARBA" id="ARBA00022729"/>
    </source>
</evidence>
<dbReference type="EMBL" id="CAEUNJ010000013">
    <property type="protein sequence ID" value="CAB4370836.1"/>
    <property type="molecule type" value="Genomic_DNA"/>
</dbReference>
<organism evidence="6">
    <name type="scientific">freshwater metagenome</name>
    <dbReference type="NCBI Taxonomy" id="449393"/>
    <lineage>
        <taxon>unclassified sequences</taxon>
        <taxon>metagenomes</taxon>
        <taxon>ecological metagenomes</taxon>
    </lineage>
</organism>
<dbReference type="EMBL" id="CAEZTY010000027">
    <property type="protein sequence ID" value="CAB4584608.1"/>
    <property type="molecule type" value="Genomic_DNA"/>
</dbReference>
<accession>A0A6J6FJI8</accession>
<dbReference type="GO" id="GO:0005886">
    <property type="term" value="C:plasma membrane"/>
    <property type="evidence" value="ECO:0007669"/>
    <property type="project" value="InterPro"/>
</dbReference>
<keyword evidence="2" id="KW-1133">Transmembrane helix</keyword>
<dbReference type="EMBL" id="CAESAL010000010">
    <property type="protein sequence ID" value="CAB4334413.1"/>
    <property type="molecule type" value="Genomic_DNA"/>
</dbReference>
<evidence type="ECO:0000313" key="4">
    <source>
        <dbReference type="EMBL" id="CAB4334413.1"/>
    </source>
</evidence>
<dbReference type="Gene3D" id="3.40.50.2300">
    <property type="match status" value="2"/>
</dbReference>
<keyword evidence="1" id="KW-0732">Signal</keyword>
<proteinExistence type="predicted"/>
<evidence type="ECO:0000313" key="7">
    <source>
        <dbReference type="EMBL" id="CAB4703652.1"/>
    </source>
</evidence>
<evidence type="ECO:0000256" key="2">
    <source>
        <dbReference type="SAM" id="Phobius"/>
    </source>
</evidence>
<evidence type="ECO:0000313" key="6">
    <source>
        <dbReference type="EMBL" id="CAB4584608.1"/>
    </source>
</evidence>
<dbReference type="InterPro" id="IPR052910">
    <property type="entry name" value="ABC-Purine-Binding"/>
</dbReference>
<dbReference type="Pfam" id="PF02608">
    <property type="entry name" value="Bmp"/>
    <property type="match status" value="1"/>
</dbReference>
<evidence type="ECO:0000259" key="3">
    <source>
        <dbReference type="Pfam" id="PF02608"/>
    </source>
</evidence>
<dbReference type="CDD" id="cd19963">
    <property type="entry name" value="PBP1_BMP-like"/>
    <property type="match status" value="1"/>
</dbReference>
<evidence type="ECO:0000313" key="5">
    <source>
        <dbReference type="EMBL" id="CAB4370836.1"/>
    </source>
</evidence>
<name>A0A6J6FJI8_9ZZZZ</name>
<dbReference type="InterPro" id="IPR003760">
    <property type="entry name" value="PnrA-like"/>
</dbReference>
<sequence length="387" mass="40887">MGSQPSNTRRRLRFAGVAAVAVLAVVSLVATACSKSSSSGSSGGTIKAAWIYVGPVNDGGWTQAHDAGRKYVETKLGAKVKTTYKENVPEGPEVAQVINDLIKDGNTVIFATSYGFKDAMQAAATANPKVKFEMATGDSITLGQKVASNYNEFYGAGEDALYVTGIAAGKATKNNTIGVSAPFAIPEVIRGINAFTLGAQSVNPAAKVNVVWTKTWFDPAVERKSAESLVAAGADVIFSHQDSPSAGEVAKANNLPWFGYDSDQSGSYASVWQTAGTYNWGPFELSELNKVIDGTWKQNNYYGTIADNFAGLAPYGSTVAAGTKTLMDAEITKAKAGKADAFGWYWGLADRQDQDGKTVITKGQTLTMKDLYTMSYFVKGTTGSPKG</sequence>
<dbReference type="PANTHER" id="PTHR43208:SF1">
    <property type="entry name" value="ABC TRANSPORTER SUBSTRATE-BINDING PROTEIN"/>
    <property type="match status" value="1"/>
</dbReference>
<reference evidence="6" key="1">
    <citation type="submission" date="2020-05" db="EMBL/GenBank/DDBJ databases">
        <authorList>
            <person name="Chiriac C."/>
            <person name="Salcher M."/>
            <person name="Ghai R."/>
            <person name="Kavagutti S V."/>
        </authorList>
    </citation>
    <scope>NUCLEOTIDE SEQUENCE</scope>
</reference>
<dbReference type="PANTHER" id="PTHR43208">
    <property type="entry name" value="ABC TRANSPORTER SUBSTRATE-BINDING PROTEIN"/>
    <property type="match status" value="1"/>
</dbReference>
<keyword evidence="2" id="KW-0472">Membrane</keyword>
<feature type="domain" description="ABC transporter substrate-binding protein PnrA-like" evidence="3">
    <location>
        <begin position="47"/>
        <end position="300"/>
    </location>
</feature>
<dbReference type="AlphaFoldDB" id="A0A6J6FJI8"/>